<dbReference type="PANTHER" id="PTHR43792:SF1">
    <property type="entry name" value="N-ACETYLTRANSFERASE DOMAIN-CONTAINING PROTEIN"/>
    <property type="match status" value="1"/>
</dbReference>
<dbReference type="OrthoDB" id="9798081at2"/>
<reference evidence="2" key="2">
    <citation type="submission" date="2015-10" db="EMBL/GenBank/DDBJ databases">
        <authorList>
            <person name="Gilbert D.G."/>
        </authorList>
    </citation>
    <scope>NUCLEOTIDE SEQUENCE</scope>
    <source>
        <strain evidence="2">GO-13</strain>
    </source>
</reference>
<evidence type="ECO:0000313" key="4">
    <source>
        <dbReference type="Proteomes" id="UP000036168"/>
    </source>
</evidence>
<dbReference type="Proteomes" id="UP001341297">
    <property type="component" value="Unassembled WGS sequence"/>
</dbReference>
<evidence type="ECO:0000259" key="1">
    <source>
        <dbReference type="PROSITE" id="PS51186"/>
    </source>
</evidence>
<dbReference type="InterPro" id="IPR016181">
    <property type="entry name" value="Acyl_CoA_acyltransferase"/>
</dbReference>
<gene>
    <name evidence="2" type="ORF">AB447_208450</name>
    <name evidence="3" type="ORF">P8828_00985</name>
</gene>
<reference evidence="3 5" key="3">
    <citation type="submission" date="2023-03" db="EMBL/GenBank/DDBJ databases">
        <title>Agriculturally important microbes genome sequencing.</title>
        <authorList>
            <person name="Dunlap C."/>
        </authorList>
    </citation>
    <scope>NUCLEOTIDE SEQUENCE [LARGE SCALE GENOMIC DNA]</scope>
    <source>
        <strain evidence="3 5">CBP-3203</strain>
    </source>
</reference>
<dbReference type="Pfam" id="PF13302">
    <property type="entry name" value="Acetyltransf_3"/>
    <property type="match status" value="1"/>
</dbReference>
<dbReference type="Proteomes" id="UP000036168">
    <property type="component" value="Unassembled WGS sequence"/>
</dbReference>
<keyword evidence="5" id="KW-1185">Reference proteome</keyword>
<organism evidence="2 4">
    <name type="scientific">Bacillus glycinifermentans</name>
    <dbReference type="NCBI Taxonomy" id="1664069"/>
    <lineage>
        <taxon>Bacteria</taxon>
        <taxon>Bacillati</taxon>
        <taxon>Bacillota</taxon>
        <taxon>Bacilli</taxon>
        <taxon>Bacillales</taxon>
        <taxon>Bacillaceae</taxon>
        <taxon>Bacillus</taxon>
    </lineage>
</organism>
<dbReference type="PROSITE" id="PS51186">
    <property type="entry name" value="GNAT"/>
    <property type="match status" value="1"/>
</dbReference>
<evidence type="ECO:0000313" key="3">
    <source>
        <dbReference type="EMBL" id="MEC0483434.1"/>
    </source>
</evidence>
<evidence type="ECO:0000313" key="5">
    <source>
        <dbReference type="Proteomes" id="UP001341297"/>
    </source>
</evidence>
<sequence>MKDIVLTTGRLTLRHMTKKDVCNLLEIFSDPIAMEYYPSTKDEEQTIEWIDRMLNNYAKHGTGIWIAEHKETGEFLGQCGIVPQEVEGVREMEIGYSFARRVWGNGYATEAAAACKRYGFENMNVQKLVSLIDIKNLASRKVAERIGMTPEKHIRKWGKEIVVYASETKISNSVSLI</sequence>
<dbReference type="STRING" id="1664069.BGLY_2365"/>
<dbReference type="RefSeq" id="WP_048405978.1">
    <property type="nucleotide sequence ID" value="NZ_CP023481.1"/>
</dbReference>
<protein>
    <submittedName>
        <fullName evidence="3">GNAT family N-acetyltransferase</fullName>
    </submittedName>
</protein>
<proteinExistence type="predicted"/>
<dbReference type="EMBL" id="LECW02000078">
    <property type="protein sequence ID" value="KRT87257.1"/>
    <property type="molecule type" value="Genomic_DNA"/>
</dbReference>
<dbReference type="InterPro" id="IPR000182">
    <property type="entry name" value="GNAT_dom"/>
</dbReference>
<dbReference type="SUPFAM" id="SSF55729">
    <property type="entry name" value="Acyl-CoA N-acyltransferases (Nat)"/>
    <property type="match status" value="1"/>
</dbReference>
<accession>A0A0J6F1M7</accession>
<comment type="caution">
    <text evidence="2">The sequence shown here is derived from an EMBL/GenBank/DDBJ whole genome shotgun (WGS) entry which is preliminary data.</text>
</comment>
<dbReference type="InterPro" id="IPR051531">
    <property type="entry name" value="N-acetyltransferase"/>
</dbReference>
<feature type="domain" description="N-acetyltransferase" evidence="1">
    <location>
        <begin position="11"/>
        <end position="170"/>
    </location>
</feature>
<dbReference type="GO" id="GO:0016747">
    <property type="term" value="F:acyltransferase activity, transferring groups other than amino-acyl groups"/>
    <property type="evidence" value="ECO:0007669"/>
    <property type="project" value="InterPro"/>
</dbReference>
<reference evidence="2 4" key="1">
    <citation type="journal article" date="2015" name="Int. J. Syst. Evol. Microbiol.">
        <title>Bacillus glycinifermentans sp. nov., isolated from fermented soybean paste.</title>
        <authorList>
            <person name="Kim S.J."/>
            <person name="Dunlap C.A."/>
            <person name="Kwon S.W."/>
            <person name="Rooney A.P."/>
        </authorList>
    </citation>
    <scope>NUCLEOTIDE SEQUENCE [LARGE SCALE GENOMIC DNA]</scope>
    <source>
        <strain evidence="2 4">GO-13</strain>
    </source>
</reference>
<dbReference type="EMBL" id="JARRTL010000005">
    <property type="protein sequence ID" value="MEC0483434.1"/>
    <property type="molecule type" value="Genomic_DNA"/>
</dbReference>
<evidence type="ECO:0000313" key="2">
    <source>
        <dbReference type="EMBL" id="KRT87257.1"/>
    </source>
</evidence>
<name>A0A0J6F1M7_9BACI</name>
<dbReference type="PANTHER" id="PTHR43792">
    <property type="entry name" value="GNAT FAMILY, PUTATIVE (AFU_ORTHOLOGUE AFUA_3G00765)-RELATED-RELATED"/>
    <property type="match status" value="1"/>
</dbReference>
<dbReference type="AlphaFoldDB" id="A0A0J6F1M7"/>
<dbReference type="PATRIC" id="fig|1664069.3.peg.5222"/>
<dbReference type="Gene3D" id="3.40.630.30">
    <property type="match status" value="1"/>
</dbReference>